<feature type="compositionally biased region" description="Polar residues" evidence="3">
    <location>
        <begin position="7"/>
        <end position="16"/>
    </location>
</feature>
<dbReference type="SUPFAM" id="SSF63491">
    <property type="entry name" value="BAG domain"/>
    <property type="match status" value="1"/>
</dbReference>
<dbReference type="eggNOG" id="KOG4361">
    <property type="taxonomic scope" value="Eukaryota"/>
</dbReference>
<evidence type="ECO:0000313" key="7">
    <source>
        <dbReference type="Proteomes" id="UP000030645"/>
    </source>
</evidence>
<dbReference type="STRING" id="981085.W9S4S2"/>
<evidence type="ECO:0000256" key="1">
    <source>
        <dbReference type="ARBA" id="ARBA00023186"/>
    </source>
</evidence>
<dbReference type="Pfam" id="PF02179">
    <property type="entry name" value="BAG"/>
    <property type="match status" value="1"/>
</dbReference>
<dbReference type="InterPro" id="IPR039773">
    <property type="entry name" value="BAG_chaperone_regulator"/>
</dbReference>
<dbReference type="GO" id="GO:0050821">
    <property type="term" value="P:protein stabilization"/>
    <property type="evidence" value="ECO:0007669"/>
    <property type="project" value="TreeGrafter"/>
</dbReference>
<proteinExistence type="predicted"/>
<reference evidence="7" key="1">
    <citation type="submission" date="2013-01" db="EMBL/GenBank/DDBJ databases">
        <title>Draft Genome Sequence of a Mulberry Tree, Morus notabilis C.K. Schneid.</title>
        <authorList>
            <person name="He N."/>
            <person name="Zhao S."/>
        </authorList>
    </citation>
    <scope>NUCLEOTIDE SEQUENCE</scope>
</reference>
<dbReference type="EMBL" id="KE345785">
    <property type="protein sequence ID" value="EXC15936.1"/>
    <property type="molecule type" value="Genomic_DNA"/>
</dbReference>
<gene>
    <name evidence="6" type="ORF">L484_015737</name>
</gene>
<dbReference type="PANTHER" id="PTHR12329:SF11">
    <property type="entry name" value="BAG FAMILY MOLECULAR CHAPERONE REGULATOR 1"/>
    <property type="match status" value="1"/>
</dbReference>
<feature type="domain" description="Ubiquitin-like" evidence="4">
    <location>
        <begin position="53"/>
        <end position="123"/>
    </location>
</feature>
<dbReference type="OrthoDB" id="776628at2759"/>
<protein>
    <submittedName>
        <fullName evidence="6">BAG family molecular chaperone regulator 1</fullName>
    </submittedName>
</protein>
<name>W9S4S2_9ROSA</name>
<dbReference type="InterPro" id="IPR000626">
    <property type="entry name" value="Ubiquitin-like_dom"/>
</dbReference>
<accession>W9S4S2</accession>
<dbReference type="InterPro" id="IPR036533">
    <property type="entry name" value="BAG_dom_sf"/>
</dbReference>
<feature type="domain" description="BAG" evidence="5">
    <location>
        <begin position="148"/>
        <end position="226"/>
    </location>
</feature>
<feature type="region of interest" description="Disordered" evidence="3">
    <location>
        <begin position="1"/>
        <end position="31"/>
    </location>
</feature>
<evidence type="ECO:0000256" key="2">
    <source>
        <dbReference type="ARBA" id="ARBA00058673"/>
    </source>
</evidence>
<dbReference type="AlphaFoldDB" id="W9S4S2"/>
<dbReference type="PROSITE" id="PS51035">
    <property type="entry name" value="BAG"/>
    <property type="match status" value="1"/>
</dbReference>
<evidence type="ECO:0000313" key="6">
    <source>
        <dbReference type="EMBL" id="EXC15936.1"/>
    </source>
</evidence>
<comment type="function">
    <text evidence="2">Co-chaperone that regulates diverse cellular pathways, such as programmed cell death and stress responses.</text>
</comment>
<dbReference type="InterPro" id="IPR029071">
    <property type="entry name" value="Ubiquitin-like_domsf"/>
</dbReference>
<dbReference type="GO" id="GO:0051087">
    <property type="term" value="F:protein-folding chaperone binding"/>
    <property type="evidence" value="ECO:0007669"/>
    <property type="project" value="InterPro"/>
</dbReference>
<dbReference type="PROSITE" id="PS50053">
    <property type="entry name" value="UBIQUITIN_2"/>
    <property type="match status" value="1"/>
</dbReference>
<keyword evidence="7" id="KW-1185">Reference proteome</keyword>
<evidence type="ECO:0000259" key="5">
    <source>
        <dbReference type="PROSITE" id="PS51035"/>
    </source>
</evidence>
<dbReference type="Gene3D" id="1.20.58.120">
    <property type="entry name" value="BAG domain"/>
    <property type="match status" value="1"/>
</dbReference>
<dbReference type="CDD" id="cd17054">
    <property type="entry name" value="Ubl_AtBAG1_like"/>
    <property type="match status" value="1"/>
</dbReference>
<dbReference type="FunFam" id="1.20.58.120:FF:000011">
    <property type="entry name" value="BAG family molecular chaperone regulator 1"/>
    <property type="match status" value="1"/>
</dbReference>
<dbReference type="SUPFAM" id="SSF54236">
    <property type="entry name" value="Ubiquitin-like"/>
    <property type="match status" value="1"/>
</dbReference>
<evidence type="ECO:0000256" key="3">
    <source>
        <dbReference type="SAM" id="MobiDB-lite"/>
    </source>
</evidence>
<dbReference type="PANTHER" id="PTHR12329">
    <property type="entry name" value="BCL2-ASSOCIATED ATHANOGENE"/>
    <property type="match status" value="1"/>
</dbReference>
<evidence type="ECO:0000259" key="4">
    <source>
        <dbReference type="PROSITE" id="PS50053"/>
    </source>
</evidence>
<feature type="compositionally biased region" description="Polar residues" evidence="3">
    <location>
        <begin position="283"/>
        <end position="308"/>
    </location>
</feature>
<sequence>MMKMRTKTTGISQINGGSAGGGAESTPSEWEMRPGGMLVQKRNDSDQNSAPPPTIRVRVKYGSTYHEIHISSQATFGELKKMLVGPTGLHHQDQKLIYKDKERDSKAFLDISGVKDRSKIVLVEDPLSQEKRHLEMRRNAKMEKASKSISEISLEVDRLAGRVSAFESVITKGGKVAETDVLNLIELLMNELLKLDGIMADGDVKLQRKMQVMRVQKYVETLDMLKIKNSMPASNGVHTPIQVQQRLSSNGQKQTPPPNQDQQPRHFYSNGHRPRAIQEQDARSSFGNSPRSSLGNSPRHSFGNSPTHQQPQPQPPSRHSTSGAVVITTNWETFDSAPAPSPLVVTSSTSTSALAANKPVQPRFTWDLL</sequence>
<dbReference type="InterPro" id="IPR003103">
    <property type="entry name" value="BAG_domain"/>
</dbReference>
<dbReference type="Proteomes" id="UP000030645">
    <property type="component" value="Unassembled WGS sequence"/>
</dbReference>
<dbReference type="FunFam" id="3.10.20.90:FF:000298">
    <property type="entry name" value="BAG family molecular chaperone regulator 1"/>
    <property type="match status" value="1"/>
</dbReference>
<dbReference type="SMART" id="SM00264">
    <property type="entry name" value="BAG"/>
    <property type="match status" value="1"/>
</dbReference>
<dbReference type="Gene3D" id="3.10.20.90">
    <property type="entry name" value="Phosphatidylinositol 3-kinase Catalytic Subunit, Chain A, domain 1"/>
    <property type="match status" value="1"/>
</dbReference>
<dbReference type="GO" id="GO:0000774">
    <property type="term" value="F:adenyl-nucleotide exchange factor activity"/>
    <property type="evidence" value="ECO:0007669"/>
    <property type="project" value="TreeGrafter"/>
</dbReference>
<dbReference type="KEGG" id="mnt:21398820"/>
<dbReference type="GO" id="GO:0005737">
    <property type="term" value="C:cytoplasm"/>
    <property type="evidence" value="ECO:0007669"/>
    <property type="project" value="UniProtKB-ARBA"/>
</dbReference>
<organism evidence="6 7">
    <name type="scientific">Morus notabilis</name>
    <dbReference type="NCBI Taxonomy" id="981085"/>
    <lineage>
        <taxon>Eukaryota</taxon>
        <taxon>Viridiplantae</taxon>
        <taxon>Streptophyta</taxon>
        <taxon>Embryophyta</taxon>
        <taxon>Tracheophyta</taxon>
        <taxon>Spermatophyta</taxon>
        <taxon>Magnoliopsida</taxon>
        <taxon>eudicotyledons</taxon>
        <taxon>Gunneridae</taxon>
        <taxon>Pentapetalae</taxon>
        <taxon>rosids</taxon>
        <taxon>fabids</taxon>
        <taxon>Rosales</taxon>
        <taxon>Moraceae</taxon>
        <taxon>Moreae</taxon>
        <taxon>Morus</taxon>
    </lineage>
</organism>
<dbReference type="Pfam" id="PF00240">
    <property type="entry name" value="ubiquitin"/>
    <property type="match status" value="1"/>
</dbReference>
<keyword evidence="1" id="KW-0143">Chaperone</keyword>
<dbReference type="GO" id="GO:0005634">
    <property type="term" value="C:nucleus"/>
    <property type="evidence" value="ECO:0007669"/>
    <property type="project" value="UniProtKB-ARBA"/>
</dbReference>
<feature type="compositionally biased region" description="Polar residues" evidence="3">
    <location>
        <begin position="245"/>
        <end position="254"/>
    </location>
</feature>
<feature type="region of interest" description="Disordered" evidence="3">
    <location>
        <begin position="245"/>
        <end position="322"/>
    </location>
</feature>